<gene>
    <name evidence="1" type="ORF">JTE90_017471</name>
</gene>
<protein>
    <submittedName>
        <fullName evidence="1">Uncharacterized protein</fullName>
    </submittedName>
</protein>
<proteinExistence type="predicted"/>
<dbReference type="AlphaFoldDB" id="A0AAV6UCG0"/>
<organism evidence="1 2">
    <name type="scientific">Oedothorax gibbosus</name>
    <dbReference type="NCBI Taxonomy" id="931172"/>
    <lineage>
        <taxon>Eukaryota</taxon>
        <taxon>Metazoa</taxon>
        <taxon>Ecdysozoa</taxon>
        <taxon>Arthropoda</taxon>
        <taxon>Chelicerata</taxon>
        <taxon>Arachnida</taxon>
        <taxon>Araneae</taxon>
        <taxon>Araneomorphae</taxon>
        <taxon>Entelegynae</taxon>
        <taxon>Araneoidea</taxon>
        <taxon>Linyphiidae</taxon>
        <taxon>Erigoninae</taxon>
        <taxon>Oedothorax</taxon>
    </lineage>
</organism>
<evidence type="ECO:0000313" key="1">
    <source>
        <dbReference type="EMBL" id="KAG8181301.1"/>
    </source>
</evidence>
<accession>A0AAV6UCG0</accession>
<reference evidence="1 2" key="1">
    <citation type="journal article" date="2022" name="Nat. Ecol. Evol.">
        <title>A masculinizing supergene underlies an exaggerated male reproductive morph in a spider.</title>
        <authorList>
            <person name="Hendrickx F."/>
            <person name="De Corte Z."/>
            <person name="Sonet G."/>
            <person name="Van Belleghem S.M."/>
            <person name="Kostlbacher S."/>
            <person name="Vangestel C."/>
        </authorList>
    </citation>
    <scope>NUCLEOTIDE SEQUENCE [LARGE SCALE GENOMIC DNA]</scope>
    <source>
        <strain evidence="1">W744_W776</strain>
    </source>
</reference>
<sequence length="113" mass="12423">PSPPLRVAGHVPQVTRVLQAASGSSECVCLSSRIGECFTESCAFRMAEDHRIRYTRSILSQNHILVQLSVITGSQLRPKCNMLFIGSTVWSKHVTVEPPASWETPREGSTEGE</sequence>
<keyword evidence="2" id="KW-1185">Reference proteome</keyword>
<dbReference type="Proteomes" id="UP000827092">
    <property type="component" value="Unassembled WGS sequence"/>
</dbReference>
<evidence type="ECO:0000313" key="2">
    <source>
        <dbReference type="Proteomes" id="UP000827092"/>
    </source>
</evidence>
<name>A0AAV6UCG0_9ARAC</name>
<dbReference type="EMBL" id="JAFNEN010000521">
    <property type="protein sequence ID" value="KAG8181301.1"/>
    <property type="molecule type" value="Genomic_DNA"/>
</dbReference>
<comment type="caution">
    <text evidence="1">The sequence shown here is derived from an EMBL/GenBank/DDBJ whole genome shotgun (WGS) entry which is preliminary data.</text>
</comment>
<feature type="non-terminal residue" evidence="1">
    <location>
        <position position="1"/>
    </location>
</feature>